<dbReference type="OMA" id="ANEIWND"/>
<reference evidence="2 3" key="1">
    <citation type="journal article" date="2020" name="Cell">
        <title>Large-Scale Comparative Analyses of Tick Genomes Elucidate Their Genetic Diversity and Vector Capacities.</title>
        <authorList>
            <consortium name="Tick Genome and Microbiome Consortium (TIGMIC)"/>
            <person name="Jia N."/>
            <person name="Wang J."/>
            <person name="Shi W."/>
            <person name="Du L."/>
            <person name="Sun Y."/>
            <person name="Zhan W."/>
            <person name="Jiang J.F."/>
            <person name="Wang Q."/>
            <person name="Zhang B."/>
            <person name="Ji P."/>
            <person name="Bell-Sakyi L."/>
            <person name="Cui X.M."/>
            <person name="Yuan T.T."/>
            <person name="Jiang B.G."/>
            <person name="Yang W.F."/>
            <person name="Lam T.T."/>
            <person name="Chang Q.C."/>
            <person name="Ding S.J."/>
            <person name="Wang X.J."/>
            <person name="Zhu J.G."/>
            <person name="Ruan X.D."/>
            <person name="Zhao L."/>
            <person name="Wei J.T."/>
            <person name="Ye R.Z."/>
            <person name="Que T.C."/>
            <person name="Du C.H."/>
            <person name="Zhou Y.H."/>
            <person name="Cheng J.X."/>
            <person name="Dai P.F."/>
            <person name="Guo W.B."/>
            <person name="Han X.H."/>
            <person name="Huang E.J."/>
            <person name="Li L.F."/>
            <person name="Wei W."/>
            <person name="Gao Y.C."/>
            <person name="Liu J.Z."/>
            <person name="Shao H.Z."/>
            <person name="Wang X."/>
            <person name="Wang C.C."/>
            <person name="Yang T.C."/>
            <person name="Huo Q.B."/>
            <person name="Li W."/>
            <person name="Chen H.Y."/>
            <person name="Chen S.E."/>
            <person name="Zhou L.G."/>
            <person name="Ni X.B."/>
            <person name="Tian J.H."/>
            <person name="Sheng Y."/>
            <person name="Liu T."/>
            <person name="Pan Y.S."/>
            <person name="Xia L.Y."/>
            <person name="Li J."/>
            <person name="Zhao F."/>
            <person name="Cao W.C."/>
        </authorList>
    </citation>
    <scope>NUCLEOTIDE SEQUENCE [LARGE SCALE GENOMIC DNA]</scope>
    <source>
        <strain evidence="2">HaeL-2018</strain>
    </source>
</reference>
<evidence type="ECO:0000313" key="3">
    <source>
        <dbReference type="Proteomes" id="UP000821853"/>
    </source>
</evidence>
<dbReference type="PANTHER" id="PTHR24023:SF1082">
    <property type="entry name" value="COLLAGEN TRIPLE HELIX REPEAT"/>
    <property type="match status" value="1"/>
</dbReference>
<keyword evidence="3" id="KW-1185">Reference proteome</keyword>
<feature type="compositionally biased region" description="Basic and acidic residues" evidence="1">
    <location>
        <begin position="8"/>
        <end position="23"/>
    </location>
</feature>
<proteinExistence type="predicted"/>
<feature type="compositionally biased region" description="Pro residues" evidence="1">
    <location>
        <begin position="141"/>
        <end position="150"/>
    </location>
</feature>
<dbReference type="VEuPathDB" id="VectorBase:HLOH_044671"/>
<dbReference type="AlphaFoldDB" id="A0A9J6FGF2"/>
<dbReference type="PANTHER" id="PTHR24023">
    <property type="entry name" value="COLLAGEN ALPHA"/>
    <property type="match status" value="1"/>
</dbReference>
<feature type="region of interest" description="Disordered" evidence="1">
    <location>
        <begin position="205"/>
        <end position="224"/>
    </location>
</feature>
<dbReference type="Proteomes" id="UP000821853">
    <property type="component" value="Chromosome 1"/>
</dbReference>
<feature type="region of interest" description="Disordered" evidence="1">
    <location>
        <begin position="1"/>
        <end position="165"/>
    </location>
</feature>
<gene>
    <name evidence="2" type="ORF">HPB48_002986</name>
</gene>
<evidence type="ECO:0000313" key="2">
    <source>
        <dbReference type="EMBL" id="KAH9361124.1"/>
    </source>
</evidence>
<feature type="compositionally biased region" description="Basic and acidic residues" evidence="1">
    <location>
        <begin position="155"/>
        <end position="165"/>
    </location>
</feature>
<name>A0A9J6FGF2_HAELO</name>
<dbReference type="OrthoDB" id="6516419at2759"/>
<dbReference type="InterPro" id="IPR050149">
    <property type="entry name" value="Collagen_superfamily"/>
</dbReference>
<feature type="compositionally biased region" description="Basic and acidic residues" evidence="1">
    <location>
        <begin position="64"/>
        <end position="79"/>
    </location>
</feature>
<comment type="caution">
    <text evidence="2">The sequence shown here is derived from an EMBL/GenBank/DDBJ whole genome shotgun (WGS) entry which is preliminary data.</text>
</comment>
<protein>
    <submittedName>
        <fullName evidence="2">Uncharacterized protein</fullName>
    </submittedName>
</protein>
<evidence type="ECO:0000256" key="1">
    <source>
        <dbReference type="SAM" id="MobiDB-lite"/>
    </source>
</evidence>
<dbReference type="EMBL" id="JABSTR010000001">
    <property type="protein sequence ID" value="KAH9361124.1"/>
    <property type="molecule type" value="Genomic_DNA"/>
</dbReference>
<feature type="compositionally biased region" description="Low complexity" evidence="1">
    <location>
        <begin position="98"/>
        <end position="112"/>
    </location>
</feature>
<sequence>MTMSVELQLHHAEQLSRGEEKSSTHGVHQLAPRASRVRTQENPDPPKREPRGITDRGAIGIDGPKGDTGEKGDKGEKGVKRSVKMPHGGIADATDFKGPPGELGPSGPPGLVGEKGDKGERGLTTTLDGNTFPTGFIEGPAGPPGPPGSAGPPGRKGEDEKRGRAGECMRRCEGPSSERAWGRRRNDAVERLEITVHCALNKLHIHGDNDYGDKGDYDDTRTTL</sequence>
<organism evidence="2 3">
    <name type="scientific">Haemaphysalis longicornis</name>
    <name type="common">Bush tick</name>
    <dbReference type="NCBI Taxonomy" id="44386"/>
    <lineage>
        <taxon>Eukaryota</taxon>
        <taxon>Metazoa</taxon>
        <taxon>Ecdysozoa</taxon>
        <taxon>Arthropoda</taxon>
        <taxon>Chelicerata</taxon>
        <taxon>Arachnida</taxon>
        <taxon>Acari</taxon>
        <taxon>Parasitiformes</taxon>
        <taxon>Ixodida</taxon>
        <taxon>Ixodoidea</taxon>
        <taxon>Ixodidae</taxon>
        <taxon>Haemaphysalinae</taxon>
        <taxon>Haemaphysalis</taxon>
    </lineage>
</organism>
<dbReference type="GO" id="GO:0005615">
    <property type="term" value="C:extracellular space"/>
    <property type="evidence" value="ECO:0007669"/>
    <property type="project" value="TreeGrafter"/>
</dbReference>
<accession>A0A9J6FGF2</accession>
<feature type="compositionally biased region" description="Basic and acidic residues" evidence="1">
    <location>
        <begin position="38"/>
        <end position="54"/>
    </location>
</feature>
<dbReference type="GO" id="GO:0031012">
    <property type="term" value="C:extracellular matrix"/>
    <property type="evidence" value="ECO:0007669"/>
    <property type="project" value="TreeGrafter"/>
</dbReference>
<feature type="compositionally biased region" description="Polar residues" evidence="1">
    <location>
        <begin position="123"/>
        <end position="133"/>
    </location>
</feature>